<sequence length="221" mass="24216">MSDSKDDDNWEFELSEETAPAKKKKKKTKKKVTPLLNTQKAEKILNLDDSSRIEKKSRRQMAREVGEATIKARDIVEPAAHWKRLLASLVDGVVIGGIFGVSQVIGGLIPEIGSSIEEFLGPEIIGSIPLNVGGVAVALVLHFLIMVVPVASTQRSIGKKLFKLKILGTMKPKAPLGVIIIREYIAKPLAIISVIGLMMILLNKNRRGLHDYISGTMVLDM</sequence>
<feature type="compositionally biased region" description="Basic residues" evidence="6">
    <location>
        <begin position="21"/>
        <end position="32"/>
    </location>
</feature>
<dbReference type="GO" id="GO:0005886">
    <property type="term" value="C:plasma membrane"/>
    <property type="evidence" value="ECO:0007669"/>
    <property type="project" value="UniProtKB-SubCell"/>
</dbReference>
<evidence type="ECO:0000256" key="5">
    <source>
        <dbReference type="ARBA" id="ARBA00023136"/>
    </source>
</evidence>
<feature type="domain" description="RDD" evidence="8">
    <location>
        <begin position="79"/>
        <end position="215"/>
    </location>
</feature>
<dbReference type="AlphaFoldDB" id="A0A1Y5F6Y4"/>
<accession>A0A1Y5F6Y4</accession>
<protein>
    <recommendedName>
        <fullName evidence="8">RDD domain-containing protein</fullName>
    </recommendedName>
</protein>
<keyword evidence="3 7" id="KW-0812">Transmembrane</keyword>
<evidence type="ECO:0000256" key="7">
    <source>
        <dbReference type="SAM" id="Phobius"/>
    </source>
</evidence>
<feature type="region of interest" description="Disordered" evidence="6">
    <location>
        <begin position="1"/>
        <end position="32"/>
    </location>
</feature>
<dbReference type="InterPro" id="IPR051791">
    <property type="entry name" value="Pra-immunoreactive"/>
</dbReference>
<evidence type="ECO:0000256" key="2">
    <source>
        <dbReference type="ARBA" id="ARBA00022475"/>
    </source>
</evidence>
<keyword evidence="5 7" id="KW-0472">Membrane</keyword>
<evidence type="ECO:0000256" key="1">
    <source>
        <dbReference type="ARBA" id="ARBA00004651"/>
    </source>
</evidence>
<dbReference type="PANTHER" id="PTHR36115">
    <property type="entry name" value="PROLINE-RICH ANTIGEN HOMOLOG-RELATED"/>
    <property type="match status" value="1"/>
</dbReference>
<comment type="caution">
    <text evidence="9">The sequence shown here is derived from an EMBL/GenBank/DDBJ whole genome shotgun (WGS) entry which is preliminary data.</text>
</comment>
<evidence type="ECO:0000256" key="4">
    <source>
        <dbReference type="ARBA" id="ARBA00022989"/>
    </source>
</evidence>
<dbReference type="EMBL" id="MAAO01000006">
    <property type="protein sequence ID" value="OUR96647.1"/>
    <property type="molecule type" value="Genomic_DNA"/>
</dbReference>
<evidence type="ECO:0000259" key="8">
    <source>
        <dbReference type="Pfam" id="PF06271"/>
    </source>
</evidence>
<reference evidence="10" key="1">
    <citation type="journal article" date="2017" name="Proc. Natl. Acad. Sci. U.S.A.">
        <title>Simulation of Deepwater Horizon oil plume reveals substrate specialization within a complex community of hydrocarbon-degraders.</title>
        <authorList>
            <person name="Hu P."/>
            <person name="Dubinsky E.A."/>
            <person name="Probst A.J."/>
            <person name="Wang J."/>
            <person name="Sieber C.M.K."/>
            <person name="Tom L.M."/>
            <person name="Gardinali P."/>
            <person name="Banfield J.F."/>
            <person name="Atlas R.M."/>
            <person name="Andersen G.L."/>
        </authorList>
    </citation>
    <scope>NUCLEOTIDE SEQUENCE [LARGE SCALE GENOMIC DNA]</scope>
</reference>
<dbReference type="Proteomes" id="UP000196531">
    <property type="component" value="Unassembled WGS sequence"/>
</dbReference>
<name>A0A1Y5F6Y4_9BACT</name>
<evidence type="ECO:0000256" key="6">
    <source>
        <dbReference type="SAM" id="MobiDB-lite"/>
    </source>
</evidence>
<gene>
    <name evidence="9" type="ORF">A9Q84_09900</name>
</gene>
<dbReference type="PANTHER" id="PTHR36115:SF4">
    <property type="entry name" value="MEMBRANE PROTEIN"/>
    <property type="match status" value="1"/>
</dbReference>
<dbReference type="Pfam" id="PF06271">
    <property type="entry name" value="RDD"/>
    <property type="match status" value="1"/>
</dbReference>
<proteinExistence type="predicted"/>
<dbReference type="InterPro" id="IPR010432">
    <property type="entry name" value="RDD"/>
</dbReference>
<evidence type="ECO:0000256" key="3">
    <source>
        <dbReference type="ARBA" id="ARBA00022692"/>
    </source>
</evidence>
<feature type="transmembrane region" description="Helical" evidence="7">
    <location>
        <begin position="129"/>
        <end position="153"/>
    </location>
</feature>
<keyword evidence="2" id="KW-1003">Cell membrane</keyword>
<feature type="compositionally biased region" description="Acidic residues" evidence="6">
    <location>
        <begin position="1"/>
        <end position="16"/>
    </location>
</feature>
<evidence type="ECO:0000313" key="10">
    <source>
        <dbReference type="Proteomes" id="UP000196531"/>
    </source>
</evidence>
<evidence type="ECO:0000313" key="9">
    <source>
        <dbReference type="EMBL" id="OUR96647.1"/>
    </source>
</evidence>
<comment type="subcellular location">
    <subcellularLocation>
        <location evidence="1">Cell membrane</location>
        <topology evidence="1">Multi-pass membrane protein</topology>
    </subcellularLocation>
</comment>
<keyword evidence="4 7" id="KW-1133">Transmembrane helix</keyword>
<feature type="transmembrane region" description="Helical" evidence="7">
    <location>
        <begin position="174"/>
        <end position="202"/>
    </location>
</feature>
<organism evidence="9 10">
    <name type="scientific">Halobacteriovorax marinus</name>
    <dbReference type="NCBI Taxonomy" id="97084"/>
    <lineage>
        <taxon>Bacteria</taxon>
        <taxon>Pseudomonadati</taxon>
        <taxon>Bdellovibrionota</taxon>
        <taxon>Bacteriovoracia</taxon>
        <taxon>Bacteriovoracales</taxon>
        <taxon>Halobacteriovoraceae</taxon>
        <taxon>Halobacteriovorax</taxon>
    </lineage>
</organism>
<feature type="transmembrane region" description="Helical" evidence="7">
    <location>
        <begin position="85"/>
        <end position="109"/>
    </location>
</feature>